<accession>A0A919K981</accession>
<protein>
    <submittedName>
        <fullName evidence="1">Uncharacterized protein</fullName>
    </submittedName>
</protein>
<gene>
    <name evidence="1" type="ORF">Ari01nite_84490</name>
</gene>
<comment type="caution">
    <text evidence="1">The sequence shown here is derived from an EMBL/GenBank/DDBJ whole genome shotgun (WGS) entry which is preliminary data.</text>
</comment>
<keyword evidence="2" id="KW-1185">Reference proteome</keyword>
<evidence type="ECO:0000313" key="2">
    <source>
        <dbReference type="Proteomes" id="UP000636960"/>
    </source>
</evidence>
<dbReference type="EMBL" id="BOMV01000096">
    <property type="protein sequence ID" value="GIF00985.1"/>
    <property type="molecule type" value="Genomic_DNA"/>
</dbReference>
<reference evidence="1" key="1">
    <citation type="submission" date="2021-01" db="EMBL/GenBank/DDBJ databases">
        <title>Whole genome shotgun sequence of Actinoplanes rishiriensis NBRC 108556.</title>
        <authorList>
            <person name="Komaki H."/>
            <person name="Tamura T."/>
        </authorList>
    </citation>
    <scope>NUCLEOTIDE SEQUENCE</scope>
    <source>
        <strain evidence="1">NBRC 108556</strain>
    </source>
</reference>
<dbReference type="AlphaFoldDB" id="A0A919K981"/>
<organism evidence="1 2">
    <name type="scientific">Paractinoplanes rishiriensis</name>
    <dbReference type="NCBI Taxonomy" id="1050105"/>
    <lineage>
        <taxon>Bacteria</taxon>
        <taxon>Bacillati</taxon>
        <taxon>Actinomycetota</taxon>
        <taxon>Actinomycetes</taxon>
        <taxon>Micromonosporales</taxon>
        <taxon>Micromonosporaceae</taxon>
        <taxon>Paractinoplanes</taxon>
    </lineage>
</organism>
<proteinExistence type="predicted"/>
<dbReference type="Proteomes" id="UP000636960">
    <property type="component" value="Unassembled WGS sequence"/>
</dbReference>
<evidence type="ECO:0000313" key="1">
    <source>
        <dbReference type="EMBL" id="GIF00985.1"/>
    </source>
</evidence>
<name>A0A919K981_9ACTN</name>
<sequence>MIARRANLTDISDSRWALIGPTLHAWQQARLDRRPTGEPARTDVREALNAIYVNRTGIAWTHHGVVLLCRFRLSNPAEHPYGSGQP</sequence>